<dbReference type="OrthoDB" id="9802323at2"/>
<dbReference type="InterPro" id="IPR001233">
    <property type="entry name" value="RtcB"/>
</dbReference>
<accession>A0A1I3KGP3</accession>
<evidence type="ECO:0000256" key="7">
    <source>
        <dbReference type="ARBA" id="ARBA00047746"/>
    </source>
</evidence>
<keyword evidence="1 11" id="KW-0436">Ligase</keyword>
<dbReference type="GO" id="GO:0170057">
    <property type="term" value="F:RNA ligase (GTP) activity"/>
    <property type="evidence" value="ECO:0007669"/>
    <property type="project" value="UniProtKB-EC"/>
</dbReference>
<keyword evidence="6 10" id="KW-0464">Manganese</keyword>
<evidence type="ECO:0000256" key="8">
    <source>
        <dbReference type="PIRSR" id="PIRSR601233-1"/>
    </source>
</evidence>
<keyword evidence="4" id="KW-0692">RNA repair</keyword>
<comment type="subunit">
    <text evidence="11">Monomer.</text>
</comment>
<keyword evidence="3 9" id="KW-0547">Nucleotide-binding</keyword>
<dbReference type="GO" id="GO:0046872">
    <property type="term" value="F:metal ion binding"/>
    <property type="evidence" value="ECO:0007669"/>
    <property type="project" value="UniProtKB-UniRule"/>
</dbReference>
<feature type="binding site" evidence="10">
    <location>
        <position position="253"/>
    </location>
    <ligand>
        <name>Mn(2+)</name>
        <dbReference type="ChEBI" id="CHEBI:29035"/>
        <label>2</label>
    </ligand>
</feature>
<comment type="catalytic activity">
    <reaction evidence="7">
        <text>a 3'-end 3'-phospho-ribonucleotide-RNA + a 5'-end dephospho-ribonucleoside-RNA + GTP = a ribonucleotidyl-ribonucleotide-RNA + GMP + diphosphate</text>
        <dbReference type="Rhea" id="RHEA:68076"/>
        <dbReference type="Rhea" id="RHEA-COMP:10463"/>
        <dbReference type="Rhea" id="RHEA-COMP:13936"/>
        <dbReference type="Rhea" id="RHEA-COMP:17355"/>
        <dbReference type="ChEBI" id="CHEBI:33019"/>
        <dbReference type="ChEBI" id="CHEBI:37565"/>
        <dbReference type="ChEBI" id="CHEBI:58115"/>
        <dbReference type="ChEBI" id="CHEBI:83062"/>
        <dbReference type="ChEBI" id="CHEBI:138284"/>
        <dbReference type="ChEBI" id="CHEBI:173118"/>
        <dbReference type="EC" id="6.5.1.8"/>
    </reaction>
</comment>
<evidence type="ECO:0000313" key="14">
    <source>
        <dbReference type="Proteomes" id="UP000198919"/>
    </source>
</evidence>
<organism evidence="13 14">
    <name type="scientific">Xenorhabdus mauleonii</name>
    <dbReference type="NCBI Taxonomy" id="351675"/>
    <lineage>
        <taxon>Bacteria</taxon>
        <taxon>Pseudomonadati</taxon>
        <taxon>Pseudomonadota</taxon>
        <taxon>Gammaproteobacteria</taxon>
        <taxon>Enterobacterales</taxon>
        <taxon>Morganellaceae</taxon>
        <taxon>Xenorhabdus</taxon>
    </lineage>
</organism>
<protein>
    <recommendedName>
        <fullName evidence="11">tRNA-splicing ligase RtcB</fullName>
        <ecNumber evidence="11">6.5.1.-</ecNumber>
    </recommendedName>
</protein>
<feature type="binding site" evidence="9">
    <location>
        <begin position="392"/>
        <end position="395"/>
    </location>
    <ligand>
        <name>GMP</name>
        <dbReference type="ChEBI" id="CHEBI:58115"/>
    </ligand>
</feature>
<evidence type="ECO:0000256" key="5">
    <source>
        <dbReference type="ARBA" id="ARBA00023134"/>
    </source>
</evidence>
<comment type="similarity">
    <text evidence="11">Belongs to the RtcB family.</text>
</comment>
<evidence type="ECO:0000313" key="12">
    <source>
        <dbReference type="EMBL" id="PHM45044.1"/>
    </source>
</evidence>
<evidence type="ECO:0000256" key="10">
    <source>
        <dbReference type="PIRSR" id="PIRSR601233-3"/>
    </source>
</evidence>
<evidence type="ECO:0000256" key="6">
    <source>
        <dbReference type="ARBA" id="ARBA00023211"/>
    </source>
</evidence>
<feature type="binding site" evidence="9">
    <location>
        <position position="465"/>
    </location>
    <ligand>
        <name>GMP</name>
        <dbReference type="ChEBI" id="CHEBI:58115"/>
    </ligand>
</feature>
<evidence type="ECO:0000313" key="13">
    <source>
        <dbReference type="EMBL" id="SFI71574.1"/>
    </source>
</evidence>
<reference evidence="14" key="1">
    <citation type="submission" date="2016-10" db="EMBL/GenBank/DDBJ databases">
        <authorList>
            <person name="Varghese N."/>
            <person name="Submissions S."/>
        </authorList>
    </citation>
    <scope>NUCLEOTIDE SEQUENCE [LARGE SCALE GENOMIC DNA]</scope>
    <source>
        <strain evidence="14">DSM 17908</strain>
    </source>
</reference>
<keyword evidence="2 10" id="KW-0479">Metal-binding</keyword>
<dbReference type="AlphaFoldDB" id="A0A1I3KGP3"/>
<evidence type="ECO:0000256" key="2">
    <source>
        <dbReference type="ARBA" id="ARBA00022723"/>
    </source>
</evidence>
<feature type="binding site" evidence="10">
    <location>
        <position position="222"/>
    </location>
    <ligand>
        <name>Mn(2+)</name>
        <dbReference type="ChEBI" id="CHEBI:29035"/>
        <label>1</label>
    </ligand>
</feature>
<feature type="binding site" evidence="9">
    <location>
        <begin position="340"/>
        <end position="341"/>
    </location>
    <ligand>
        <name>GMP</name>
        <dbReference type="ChEBI" id="CHEBI:58115"/>
    </ligand>
</feature>
<gene>
    <name evidence="11" type="primary">rtcB</name>
    <name evidence="13" type="ORF">SAMN05421680_10378</name>
    <name evidence="12" type="ORF">Xmau_01249</name>
</gene>
<evidence type="ECO:0000256" key="3">
    <source>
        <dbReference type="ARBA" id="ARBA00022741"/>
    </source>
</evidence>
<dbReference type="STRING" id="351675.SAMN05421680_10378"/>
<feature type="binding site" evidence="9">
    <location>
        <begin position="368"/>
        <end position="371"/>
    </location>
    <ligand>
        <name>GMP</name>
        <dbReference type="ChEBI" id="CHEBI:58115"/>
    </ligand>
</feature>
<dbReference type="Pfam" id="PF01139">
    <property type="entry name" value="RtcB"/>
    <property type="match status" value="1"/>
</dbReference>
<comment type="cofactor">
    <cofactor evidence="10 11">
        <name>Mn(2+)</name>
        <dbReference type="ChEBI" id="CHEBI:29035"/>
    </cofactor>
    <text evidence="10 11">Binds 2 manganese ions per subunit.</text>
</comment>
<keyword evidence="15" id="KW-1185">Reference proteome</keyword>
<feature type="binding site" evidence="10">
    <location>
        <position position="103"/>
    </location>
    <ligand>
        <name>Mn(2+)</name>
        <dbReference type="ChEBI" id="CHEBI:29035"/>
        <label>1</label>
    </ligand>
</feature>
<dbReference type="Gene3D" id="3.90.1860.10">
    <property type="entry name" value="tRNA-splicing ligase RtcB"/>
    <property type="match status" value="1"/>
</dbReference>
<proteinExistence type="inferred from homology"/>
<keyword evidence="5 9" id="KW-0342">GTP-binding</keyword>
<sequence>MSTFKRLQKRLSRQGIETHYENNVYRFNRNQIEAEVLLPESLPLEEKAVQQLLDLASVHVPGSAAKVCKTRATPDFHPGSTAPVGSIVATTEDLVIPAAIGTDINCGMRLLRTGLSYEEASTEKAELIQQLKNKLLLDQRDVPVTPASFNALFDDGLDAWLQELPCQGIWQQADFKRMSGELSAILSTQAVKAHSRYAPDAFFEKREIIRPASLGTVGSGNHFVELQIVDTILDRHAAYAAGLREGEVLMMIHTGSRDVGFYIGKRWADKAKMLWPATEKYPASGLFGLTAEHAHEYFLAMGVAARYAWANRIVLTELVRSAWQQVFAQDKSQLIVDLSHNIIFPEQGMNLHRKGATPARAGELALIPGSMGDYSYLVLGKGHPDWLWSCSHGAGRSVRRQEMRGKLPDIHKNGHLPWQCITLKSDRLREEAPAAYKPITPVIEIQEQAGLIQPVARVRPWITFKA</sequence>
<dbReference type="EC" id="6.5.1.-" evidence="11"/>
<reference evidence="13" key="2">
    <citation type="submission" date="2016-10" db="EMBL/GenBank/DDBJ databases">
        <authorList>
            <person name="de Groot N.N."/>
        </authorList>
    </citation>
    <scope>NUCLEOTIDE SEQUENCE [LARGE SCALE GENOMIC DNA]</scope>
    <source>
        <strain evidence="13">DSM 17908</strain>
    </source>
</reference>
<dbReference type="GO" id="GO:0006396">
    <property type="term" value="P:RNA processing"/>
    <property type="evidence" value="ECO:0007669"/>
    <property type="project" value="InterPro"/>
</dbReference>
<feature type="binding site" evidence="10">
    <location>
        <position position="340"/>
    </location>
    <ligand>
        <name>Mn(2+)</name>
        <dbReference type="ChEBI" id="CHEBI:29035"/>
        <label>2</label>
    </ligand>
</feature>
<dbReference type="EMBL" id="NITY01000003">
    <property type="protein sequence ID" value="PHM45044.1"/>
    <property type="molecule type" value="Genomic_DNA"/>
</dbReference>
<dbReference type="Proteomes" id="UP000198919">
    <property type="component" value="Unassembled WGS sequence"/>
</dbReference>
<dbReference type="GO" id="GO:0003972">
    <property type="term" value="F:RNA ligase (ATP) activity"/>
    <property type="evidence" value="ECO:0007669"/>
    <property type="project" value="TreeGrafter"/>
</dbReference>
<evidence type="ECO:0000313" key="15">
    <source>
        <dbReference type="Proteomes" id="UP000224607"/>
    </source>
</evidence>
<dbReference type="PANTHER" id="PTHR11118:SF1">
    <property type="entry name" value="RNA-SPLICING LIGASE RTCB HOMOLOG"/>
    <property type="match status" value="1"/>
</dbReference>
<feature type="active site" description="GMP-histidine intermediate" evidence="8">
    <location>
        <position position="392"/>
    </location>
</feature>
<evidence type="ECO:0000256" key="4">
    <source>
        <dbReference type="ARBA" id="ARBA00022800"/>
    </source>
</evidence>
<dbReference type="InterPro" id="IPR036025">
    <property type="entry name" value="RtcB-like_sf"/>
</dbReference>
<evidence type="ECO:0000256" key="11">
    <source>
        <dbReference type="RuleBase" id="RU371113"/>
    </source>
</evidence>
<feature type="binding site" evidence="9">
    <location>
        <begin position="221"/>
        <end position="225"/>
    </location>
    <ligand>
        <name>GMP</name>
        <dbReference type="ChEBI" id="CHEBI:58115"/>
    </ligand>
</feature>
<evidence type="ECO:0000256" key="1">
    <source>
        <dbReference type="ARBA" id="ARBA00022598"/>
    </source>
</evidence>
<dbReference type="GO" id="GO:0042245">
    <property type="term" value="P:RNA repair"/>
    <property type="evidence" value="ECO:0007669"/>
    <property type="project" value="UniProtKB-KW"/>
</dbReference>
<evidence type="ECO:0000256" key="9">
    <source>
        <dbReference type="PIRSR" id="PIRSR601233-2"/>
    </source>
</evidence>
<reference evidence="12 15" key="3">
    <citation type="journal article" date="2017" name="Nat. Microbiol.">
        <title>Natural product diversity associated with the nematode symbionts Photorhabdus and Xenorhabdus.</title>
        <authorList>
            <person name="Tobias N.J."/>
            <person name="Wolff H."/>
            <person name="Djahanschiri B."/>
            <person name="Grundmann F."/>
            <person name="Kronenwerth M."/>
            <person name="Shi Y.M."/>
            <person name="Simonyi S."/>
            <person name="Grun P."/>
            <person name="Shapiro-Ilan D."/>
            <person name="Pidot S.J."/>
            <person name="Stinear T.P."/>
            <person name="Ebersberger I."/>
            <person name="Bode H.B."/>
        </authorList>
    </citation>
    <scope>NUCLEOTIDE SEQUENCE [LARGE SCALE GENOMIC DNA]</scope>
    <source>
        <strain evidence="12 15">DSM 17908</strain>
    </source>
</reference>
<dbReference type="EMBL" id="FORG01000003">
    <property type="protein sequence ID" value="SFI71574.1"/>
    <property type="molecule type" value="Genomic_DNA"/>
</dbReference>
<dbReference type="GO" id="GO:0005525">
    <property type="term" value="F:GTP binding"/>
    <property type="evidence" value="ECO:0007669"/>
    <property type="project" value="UniProtKB-KW"/>
</dbReference>
<name>A0A1I3KGP3_9GAMM</name>
<dbReference type="SUPFAM" id="SSF103365">
    <property type="entry name" value="Hypothetical protein PH1602"/>
    <property type="match status" value="1"/>
</dbReference>
<dbReference type="PANTHER" id="PTHR11118">
    <property type="entry name" value="RNA-SPLICING LIGASE RTCB HOMOLOG"/>
    <property type="match status" value="1"/>
</dbReference>
<dbReference type="Proteomes" id="UP000224607">
    <property type="component" value="Unassembled WGS sequence"/>
</dbReference>
<dbReference type="RefSeq" id="WP_092508010.1">
    <property type="nucleotide sequence ID" value="NZ_CAWNQB010000023.1"/>
</dbReference>
<feature type="binding site" evidence="9">
    <location>
        <position position="375"/>
    </location>
    <ligand>
        <name>GMP</name>
        <dbReference type="ChEBI" id="CHEBI:58115"/>
    </ligand>
</feature>